<keyword evidence="1" id="KW-1133">Transmembrane helix</keyword>
<evidence type="ECO:0000256" key="1">
    <source>
        <dbReference type="SAM" id="Phobius"/>
    </source>
</evidence>
<keyword evidence="1" id="KW-0472">Membrane</keyword>
<proteinExistence type="predicted"/>
<gene>
    <name evidence="3" type="ORF">E4031_08710</name>
    <name evidence="2" type="ORF">E4Z98_09030</name>
</gene>
<reference evidence="2 4" key="2">
    <citation type="journal article" date="2020" name="Int. J. Syst. Evol. Microbiol.">
        <title>Vagococcus xieshaowenii sp. nov., isolated from snow finch (Montifringilla taczanowskii) cloacal content.</title>
        <authorList>
            <person name="Ge Y."/>
            <person name="Yang J."/>
            <person name="Lai X.H."/>
            <person name="Zhang G."/>
            <person name="Jin D."/>
            <person name="Lu S."/>
            <person name="Wang B."/>
            <person name="Huang Y."/>
            <person name="Huang Y."/>
            <person name="Ren Z."/>
            <person name="Zhang X."/>
            <person name="Xu J."/>
        </authorList>
    </citation>
    <scope>NUCLEOTIDE SEQUENCE [LARGE SCALE GENOMIC DNA]</scope>
    <source>
        <strain evidence="4">personal::cf-49</strain>
        <strain evidence="2">Personal::cf-49</strain>
    </source>
</reference>
<evidence type="ECO:0000313" key="5">
    <source>
        <dbReference type="Proteomes" id="UP000297725"/>
    </source>
</evidence>
<dbReference type="EMBL" id="CP038865">
    <property type="protein sequence ID" value="QCA29452.1"/>
    <property type="molecule type" value="Genomic_DNA"/>
</dbReference>
<reference evidence="3 5" key="1">
    <citation type="submission" date="2019-03" db="EMBL/GenBank/DDBJ databases">
        <title>Vagococcus sp. was isolated fron gut of Carduelis flavirostris.</title>
        <authorList>
            <person name="Ge Y."/>
        </authorList>
    </citation>
    <scope>NUCLEOTIDE SEQUENCE [LARGE SCALE GENOMIC DNA]</scope>
    <source>
        <strain evidence="3 5">CF-210</strain>
    </source>
</reference>
<name>A0AAJ5JLZ7_9ENTE</name>
<sequence>MIRLMLVLGLIALIGFFIIPRIGIQWQLDRARGVRPKTEAFTQKLARLQVIENHRHLHHVLYSMGLLVLVVVILFSQILLLQRERGLLSKEVTELSESLMEVTRQQEQAAYRFSLATYPKEGIGVQDYVLHPSDDLVATTKQARRLADVLAPYFSYTPPNLLIGKESWVFSGQQVVMDDRQLALRRENQAAFIEEVSQLTEIQSVIFEWQGVQSIEREIYQRNHSEDSLRLVERTEN</sequence>
<evidence type="ECO:0000313" key="2">
    <source>
        <dbReference type="EMBL" id="QCA29452.1"/>
    </source>
</evidence>
<evidence type="ECO:0000313" key="4">
    <source>
        <dbReference type="Proteomes" id="UP000296883"/>
    </source>
</evidence>
<dbReference type="RefSeq" id="WP_135255066.1">
    <property type="nucleotide sequence ID" value="NZ_CP038865.1"/>
</dbReference>
<dbReference type="Proteomes" id="UP000297725">
    <property type="component" value="Unassembled WGS sequence"/>
</dbReference>
<dbReference type="EMBL" id="SRHU01000032">
    <property type="protein sequence ID" value="TFZ39621.1"/>
    <property type="molecule type" value="Genomic_DNA"/>
</dbReference>
<organism evidence="3 5">
    <name type="scientific">Vagococcus xieshaowenii</name>
    <dbReference type="NCBI Taxonomy" id="2562451"/>
    <lineage>
        <taxon>Bacteria</taxon>
        <taxon>Bacillati</taxon>
        <taxon>Bacillota</taxon>
        <taxon>Bacilli</taxon>
        <taxon>Lactobacillales</taxon>
        <taxon>Enterococcaceae</taxon>
        <taxon>Vagococcus</taxon>
    </lineage>
</organism>
<accession>A0AAJ5JLZ7</accession>
<dbReference type="AlphaFoldDB" id="A0AAJ5JLZ7"/>
<feature type="transmembrane region" description="Helical" evidence="1">
    <location>
        <begin position="60"/>
        <end position="81"/>
    </location>
</feature>
<keyword evidence="4" id="KW-1185">Reference proteome</keyword>
<keyword evidence="1" id="KW-0812">Transmembrane</keyword>
<protein>
    <submittedName>
        <fullName evidence="3">Uncharacterized protein</fullName>
    </submittedName>
</protein>
<evidence type="ECO:0000313" key="3">
    <source>
        <dbReference type="EMBL" id="TFZ39621.1"/>
    </source>
</evidence>
<dbReference type="Proteomes" id="UP000296883">
    <property type="component" value="Chromosome"/>
</dbReference>